<evidence type="ECO:0008006" key="4">
    <source>
        <dbReference type="Google" id="ProtNLM"/>
    </source>
</evidence>
<proteinExistence type="predicted"/>
<keyword evidence="3" id="KW-1185">Reference proteome</keyword>
<protein>
    <recommendedName>
        <fullName evidence="4">Antitoxin</fullName>
    </recommendedName>
</protein>
<dbReference type="OrthoDB" id="517402at2"/>
<dbReference type="EMBL" id="QYUK01000011">
    <property type="protein sequence ID" value="RJF88262.1"/>
    <property type="molecule type" value="Genomic_DNA"/>
</dbReference>
<sequence>MWSVQDAKSKLSEVLRLARSGKPQVIGTQDPCVVISAAAYSQDLEGVHLGQFLVDSAPKGIAMDLPSRKSRRGDPFATDDDTAAA</sequence>
<dbReference type="AlphaFoldDB" id="A0A418WE22"/>
<comment type="caution">
    <text evidence="2">The sequence shown here is derived from an EMBL/GenBank/DDBJ whole genome shotgun (WGS) entry which is preliminary data.</text>
</comment>
<reference evidence="2 3" key="1">
    <citation type="submission" date="2018-09" db="EMBL/GenBank/DDBJ databases">
        <authorList>
            <person name="Zhu H."/>
        </authorList>
    </citation>
    <scope>NUCLEOTIDE SEQUENCE [LARGE SCALE GENOMIC DNA]</scope>
    <source>
        <strain evidence="2 3">K1W22B-8</strain>
    </source>
</reference>
<dbReference type="Gene3D" id="3.40.1620.10">
    <property type="entry name" value="YefM-like domain"/>
    <property type="match status" value="1"/>
</dbReference>
<evidence type="ECO:0000313" key="3">
    <source>
        <dbReference type="Proteomes" id="UP000284605"/>
    </source>
</evidence>
<organism evidence="2 3">
    <name type="scientific">Oleomonas cavernae</name>
    <dbReference type="NCBI Taxonomy" id="2320859"/>
    <lineage>
        <taxon>Bacteria</taxon>
        <taxon>Pseudomonadati</taxon>
        <taxon>Pseudomonadota</taxon>
        <taxon>Alphaproteobacteria</taxon>
        <taxon>Acetobacterales</taxon>
        <taxon>Acetobacteraceae</taxon>
        <taxon>Oleomonas</taxon>
    </lineage>
</organism>
<dbReference type="RefSeq" id="WP_119778898.1">
    <property type="nucleotide sequence ID" value="NZ_QYUK01000011.1"/>
</dbReference>
<feature type="region of interest" description="Disordered" evidence="1">
    <location>
        <begin position="63"/>
        <end position="85"/>
    </location>
</feature>
<gene>
    <name evidence="2" type="ORF">D3874_15610</name>
</gene>
<name>A0A418WE22_9PROT</name>
<evidence type="ECO:0000256" key="1">
    <source>
        <dbReference type="SAM" id="MobiDB-lite"/>
    </source>
</evidence>
<evidence type="ECO:0000313" key="2">
    <source>
        <dbReference type="EMBL" id="RJF88262.1"/>
    </source>
</evidence>
<accession>A0A418WE22</accession>
<dbReference type="Proteomes" id="UP000284605">
    <property type="component" value="Unassembled WGS sequence"/>
</dbReference>